<gene>
    <name evidence="2" type="ordered locus">AALP_Aa2g052300</name>
</gene>
<evidence type="ECO:0000313" key="2">
    <source>
        <dbReference type="EMBL" id="KFK40871.1"/>
    </source>
</evidence>
<evidence type="ECO:0000313" key="3">
    <source>
        <dbReference type="Proteomes" id="UP000029120"/>
    </source>
</evidence>
<keyword evidence="3" id="KW-1185">Reference proteome</keyword>
<dbReference type="Proteomes" id="UP000029120">
    <property type="component" value="Chromosome 2"/>
</dbReference>
<proteinExistence type="predicted"/>
<feature type="region of interest" description="Disordered" evidence="1">
    <location>
        <begin position="1"/>
        <end position="29"/>
    </location>
</feature>
<organism evidence="2 3">
    <name type="scientific">Arabis alpina</name>
    <name type="common">Alpine rock-cress</name>
    <dbReference type="NCBI Taxonomy" id="50452"/>
    <lineage>
        <taxon>Eukaryota</taxon>
        <taxon>Viridiplantae</taxon>
        <taxon>Streptophyta</taxon>
        <taxon>Embryophyta</taxon>
        <taxon>Tracheophyta</taxon>
        <taxon>Spermatophyta</taxon>
        <taxon>Magnoliopsida</taxon>
        <taxon>eudicotyledons</taxon>
        <taxon>Gunneridae</taxon>
        <taxon>Pentapetalae</taxon>
        <taxon>rosids</taxon>
        <taxon>malvids</taxon>
        <taxon>Brassicales</taxon>
        <taxon>Brassicaceae</taxon>
        <taxon>Arabideae</taxon>
        <taxon>Arabis</taxon>
    </lineage>
</organism>
<feature type="compositionally biased region" description="Polar residues" evidence="1">
    <location>
        <begin position="1"/>
        <end position="14"/>
    </location>
</feature>
<evidence type="ECO:0000256" key="1">
    <source>
        <dbReference type="SAM" id="MobiDB-lite"/>
    </source>
</evidence>
<protein>
    <submittedName>
        <fullName evidence="2">Uncharacterized protein</fullName>
    </submittedName>
</protein>
<accession>A0A087HFG9</accession>
<feature type="region of interest" description="Disordered" evidence="1">
    <location>
        <begin position="106"/>
        <end position="137"/>
    </location>
</feature>
<dbReference type="AlphaFoldDB" id="A0A087HFG9"/>
<dbReference type="Gramene" id="KFK40871">
    <property type="protein sequence ID" value="KFK40871"/>
    <property type="gene ID" value="AALP_AA2G052300"/>
</dbReference>
<sequence length="309" mass="34519">MTKTFESTSFTPERNASLGVDHETPPISSDLSASLTEIEASSSRFASIYANTSEQAGVNLKTSTPVVDIWNSEYWAAEMRGVNPGIPAFTIPSILIRSRKYRRLSEVSNKSDAEEETPAVKDGSQKIPSATDTTDMQRADHAPAWWSVINAGNRIVNAYEAEVQRREDKIKNLTPRYDVDAAWQEVCRQMSGADSWEATASENQQSLNDLFDQTCALKEETHKLEDEVNKRDVHLEAASTEIGGLRANLEESRFTKDCLRKERNEARRRADEIASGSSARGARHSSRLERIRLYLIALHAQAEVKAQLC</sequence>
<name>A0A087HFG9_ARAAL</name>
<dbReference type="EMBL" id="CM002870">
    <property type="protein sequence ID" value="KFK40871.1"/>
    <property type="molecule type" value="Genomic_DNA"/>
</dbReference>
<reference evidence="3" key="1">
    <citation type="journal article" date="2015" name="Nat. Plants">
        <title>Genome expansion of Arabis alpina linked with retrotransposition and reduced symmetric DNA methylation.</title>
        <authorList>
            <person name="Willing E.M."/>
            <person name="Rawat V."/>
            <person name="Mandakova T."/>
            <person name="Maumus F."/>
            <person name="James G.V."/>
            <person name="Nordstroem K.J."/>
            <person name="Becker C."/>
            <person name="Warthmann N."/>
            <person name="Chica C."/>
            <person name="Szarzynska B."/>
            <person name="Zytnicki M."/>
            <person name="Albani M.C."/>
            <person name="Kiefer C."/>
            <person name="Bergonzi S."/>
            <person name="Castaings L."/>
            <person name="Mateos J.L."/>
            <person name="Berns M.C."/>
            <person name="Bujdoso N."/>
            <person name="Piofczyk T."/>
            <person name="de Lorenzo L."/>
            <person name="Barrero-Sicilia C."/>
            <person name="Mateos I."/>
            <person name="Piednoel M."/>
            <person name="Hagmann J."/>
            <person name="Chen-Min-Tao R."/>
            <person name="Iglesias-Fernandez R."/>
            <person name="Schuster S.C."/>
            <person name="Alonso-Blanco C."/>
            <person name="Roudier F."/>
            <person name="Carbonero P."/>
            <person name="Paz-Ares J."/>
            <person name="Davis S.J."/>
            <person name="Pecinka A."/>
            <person name="Quesneville H."/>
            <person name="Colot V."/>
            <person name="Lysak M.A."/>
            <person name="Weigel D."/>
            <person name="Coupland G."/>
            <person name="Schneeberger K."/>
        </authorList>
    </citation>
    <scope>NUCLEOTIDE SEQUENCE [LARGE SCALE GENOMIC DNA]</scope>
    <source>
        <strain evidence="3">cv. Pajares</strain>
    </source>
</reference>